<evidence type="ECO:0000256" key="2">
    <source>
        <dbReference type="SAM" id="MobiDB-lite"/>
    </source>
</evidence>
<dbReference type="eggNOG" id="COG2204">
    <property type="taxonomic scope" value="Bacteria"/>
</dbReference>
<dbReference type="InterPro" id="IPR011006">
    <property type="entry name" value="CheY-like_superfamily"/>
</dbReference>
<evidence type="ECO:0000313" key="5">
    <source>
        <dbReference type="Proteomes" id="UP000015527"/>
    </source>
</evidence>
<name>T0HRR5_9SPHN</name>
<evidence type="ECO:0000256" key="1">
    <source>
        <dbReference type="PROSITE-ProRule" id="PRU00169"/>
    </source>
</evidence>
<evidence type="ECO:0000313" key="4">
    <source>
        <dbReference type="EMBL" id="EQB14798.1"/>
    </source>
</evidence>
<dbReference type="PATRIC" id="fig|1096930.3.peg.2531"/>
<dbReference type="Gene3D" id="1.10.10.10">
    <property type="entry name" value="Winged helix-like DNA-binding domain superfamily/Winged helix DNA-binding domain"/>
    <property type="match status" value="1"/>
</dbReference>
<dbReference type="EMBL" id="ATHL01000079">
    <property type="protein sequence ID" value="EQB14798.1"/>
    <property type="molecule type" value="Genomic_DNA"/>
</dbReference>
<dbReference type="SUPFAM" id="SSF46785">
    <property type="entry name" value="Winged helix' DNA-binding domain"/>
    <property type="match status" value="1"/>
</dbReference>
<proteinExistence type="predicted"/>
<accession>T0HRR5</accession>
<gene>
    <name evidence="4" type="ORF">L284_12660</name>
</gene>
<evidence type="ECO:0000259" key="3">
    <source>
        <dbReference type="PROSITE" id="PS50110"/>
    </source>
</evidence>
<dbReference type="SMART" id="SM00448">
    <property type="entry name" value="REC"/>
    <property type="match status" value="1"/>
</dbReference>
<keyword evidence="5" id="KW-1185">Reference proteome</keyword>
<dbReference type="InterPro" id="IPR036388">
    <property type="entry name" value="WH-like_DNA-bd_sf"/>
</dbReference>
<feature type="modified residue" description="4-aspartylphosphate" evidence="1">
    <location>
        <position position="78"/>
    </location>
</feature>
<dbReference type="Gene3D" id="3.40.50.2300">
    <property type="match status" value="1"/>
</dbReference>
<dbReference type="AlphaFoldDB" id="T0HRR5"/>
<dbReference type="InterPro" id="IPR036390">
    <property type="entry name" value="WH_DNA-bd_sf"/>
</dbReference>
<keyword evidence="1" id="KW-0597">Phosphoprotein</keyword>
<sequence length="330" mass="35643">MFANGYQARKSPENIFHMKSDAVGDEERAVLVLDLDEVAKTQCLIEVRRLGLSPISVRDAWEAEALLERGRARVAIVDSHFPGTGDLSLIGTLARRAPAARQRPKVILTAARPSKELALTALRASVVDLLEKPVAPASLAEALQRAMESGPQIPRENVPEEKSLSARLAALSRELGHVAGLIRVRVPGADAGALASPEARAEPAPSDEGEQPATATAAIPDYIRGLLRDAVVRRAIGGGELFGDPAWEMLLDLLLAEFEGRKVSVTSACIASGAPMTTALRLVRRLVEQGILVRYPDESDRRREFLSLSHSVAETLSDYVRRESGMVPCR</sequence>
<dbReference type="GO" id="GO:0000160">
    <property type="term" value="P:phosphorelay signal transduction system"/>
    <property type="evidence" value="ECO:0007669"/>
    <property type="project" value="InterPro"/>
</dbReference>
<feature type="domain" description="Response regulatory" evidence="3">
    <location>
        <begin position="29"/>
        <end position="147"/>
    </location>
</feature>
<protein>
    <recommendedName>
        <fullName evidence="3">Response regulatory domain-containing protein</fullName>
    </recommendedName>
</protein>
<dbReference type="Proteomes" id="UP000015527">
    <property type="component" value="Unassembled WGS sequence"/>
</dbReference>
<dbReference type="SUPFAM" id="SSF52172">
    <property type="entry name" value="CheY-like"/>
    <property type="match status" value="1"/>
</dbReference>
<dbReference type="InterPro" id="IPR001789">
    <property type="entry name" value="Sig_transdc_resp-reg_receiver"/>
</dbReference>
<feature type="compositionally biased region" description="Low complexity" evidence="2">
    <location>
        <begin position="193"/>
        <end position="204"/>
    </location>
</feature>
<feature type="region of interest" description="Disordered" evidence="2">
    <location>
        <begin position="193"/>
        <end position="214"/>
    </location>
</feature>
<organism evidence="4 5">
    <name type="scientific">Novosphingobium lindaniclasticum LE124</name>
    <dbReference type="NCBI Taxonomy" id="1096930"/>
    <lineage>
        <taxon>Bacteria</taxon>
        <taxon>Pseudomonadati</taxon>
        <taxon>Pseudomonadota</taxon>
        <taxon>Alphaproteobacteria</taxon>
        <taxon>Sphingomonadales</taxon>
        <taxon>Sphingomonadaceae</taxon>
        <taxon>Novosphingobium</taxon>
    </lineage>
</organism>
<comment type="caution">
    <text evidence="4">The sequence shown here is derived from an EMBL/GenBank/DDBJ whole genome shotgun (WGS) entry which is preliminary data.</text>
</comment>
<reference evidence="4 5" key="1">
    <citation type="journal article" date="2013" name="Genome Announc.">
        <title>Genome Sequence of Novosphingobium lindaniclasticum LE124T, Isolated from a Hexachlorocyclohexane Dumpsite.</title>
        <authorList>
            <person name="Saxena A."/>
            <person name="Nayyar N."/>
            <person name="Sangwan N."/>
            <person name="Kumari R."/>
            <person name="Khurana J.P."/>
            <person name="Lal R."/>
        </authorList>
    </citation>
    <scope>NUCLEOTIDE SEQUENCE [LARGE SCALE GENOMIC DNA]</scope>
    <source>
        <strain evidence="4 5">LE124</strain>
    </source>
</reference>
<dbReference type="PROSITE" id="PS50110">
    <property type="entry name" value="RESPONSE_REGULATORY"/>
    <property type="match status" value="1"/>
</dbReference>